<dbReference type="EMBL" id="PUIB01000023">
    <property type="protein sequence ID" value="PQO28971.1"/>
    <property type="molecule type" value="Genomic_DNA"/>
</dbReference>
<protein>
    <submittedName>
        <fullName evidence="2">Uncharacterized protein</fullName>
    </submittedName>
</protein>
<name>A0A2S8FA00_9BACT</name>
<dbReference type="RefSeq" id="WP_105357645.1">
    <property type="nucleotide sequence ID" value="NZ_PUIB01000023.1"/>
</dbReference>
<feature type="signal peptide" evidence="1">
    <location>
        <begin position="1"/>
        <end position="19"/>
    </location>
</feature>
<evidence type="ECO:0000313" key="2">
    <source>
        <dbReference type="EMBL" id="PQO28971.1"/>
    </source>
</evidence>
<organism evidence="2 3">
    <name type="scientific">Blastopirellula marina</name>
    <dbReference type="NCBI Taxonomy" id="124"/>
    <lineage>
        <taxon>Bacteria</taxon>
        <taxon>Pseudomonadati</taxon>
        <taxon>Planctomycetota</taxon>
        <taxon>Planctomycetia</taxon>
        <taxon>Pirellulales</taxon>
        <taxon>Pirellulaceae</taxon>
        <taxon>Blastopirellula</taxon>
    </lineage>
</organism>
<gene>
    <name evidence="2" type="ORF">C5Y98_22425</name>
</gene>
<dbReference type="Proteomes" id="UP000239388">
    <property type="component" value="Unassembled WGS sequence"/>
</dbReference>
<sequence>MTKNLLLLVLIGLGISYFAESAAAQYVPLRSAPNSRTQTFYQPSRPVLPNALNYFRGNVGQTDAFHTYIQPRAQLERTLLSQQRQLNFVTRQEQTNNRDLRNLENGLTQPLISPTGQHAQFMNYGGYFPGLSR</sequence>
<keyword evidence="1" id="KW-0732">Signal</keyword>
<comment type="caution">
    <text evidence="2">The sequence shown here is derived from an EMBL/GenBank/DDBJ whole genome shotgun (WGS) entry which is preliminary data.</text>
</comment>
<accession>A0A2S8FA00</accession>
<evidence type="ECO:0000256" key="1">
    <source>
        <dbReference type="SAM" id="SignalP"/>
    </source>
</evidence>
<evidence type="ECO:0000313" key="3">
    <source>
        <dbReference type="Proteomes" id="UP000239388"/>
    </source>
</evidence>
<proteinExistence type="predicted"/>
<reference evidence="2 3" key="1">
    <citation type="submission" date="2018-02" db="EMBL/GenBank/DDBJ databases">
        <title>Comparative genomes isolates from brazilian mangrove.</title>
        <authorList>
            <person name="Araujo J.E."/>
            <person name="Taketani R.G."/>
            <person name="Silva M.C.P."/>
            <person name="Loureco M.V."/>
            <person name="Andreote F.D."/>
        </authorList>
    </citation>
    <scope>NUCLEOTIDE SEQUENCE [LARGE SCALE GENOMIC DNA]</scope>
    <source>
        <strain evidence="2 3">NAP PRIS-MGV</strain>
    </source>
</reference>
<dbReference type="AlphaFoldDB" id="A0A2S8FA00"/>
<feature type="chain" id="PRO_5015666642" evidence="1">
    <location>
        <begin position="20"/>
        <end position="133"/>
    </location>
</feature>
<dbReference type="OrthoDB" id="277325at2"/>